<dbReference type="KEGG" id="gtr:GLOTRDRAFT_130732"/>
<evidence type="ECO:0000313" key="3">
    <source>
        <dbReference type="EMBL" id="EPQ54366.1"/>
    </source>
</evidence>
<name>S7Q2Y7_GLOTA</name>
<feature type="transmembrane region" description="Helical" evidence="2">
    <location>
        <begin position="12"/>
        <end position="37"/>
    </location>
</feature>
<feature type="compositionally biased region" description="Polar residues" evidence="1">
    <location>
        <begin position="179"/>
        <end position="195"/>
    </location>
</feature>
<dbReference type="STRING" id="670483.S7Q2Y7"/>
<dbReference type="EMBL" id="KB469304">
    <property type="protein sequence ID" value="EPQ54366.1"/>
    <property type="molecule type" value="Genomic_DNA"/>
</dbReference>
<proteinExistence type="predicted"/>
<evidence type="ECO:0000256" key="2">
    <source>
        <dbReference type="SAM" id="Phobius"/>
    </source>
</evidence>
<reference evidence="3 4" key="1">
    <citation type="journal article" date="2012" name="Science">
        <title>The Paleozoic origin of enzymatic lignin decomposition reconstructed from 31 fungal genomes.</title>
        <authorList>
            <person name="Floudas D."/>
            <person name="Binder M."/>
            <person name="Riley R."/>
            <person name="Barry K."/>
            <person name="Blanchette R.A."/>
            <person name="Henrissat B."/>
            <person name="Martinez A.T."/>
            <person name="Otillar R."/>
            <person name="Spatafora J.W."/>
            <person name="Yadav J.S."/>
            <person name="Aerts A."/>
            <person name="Benoit I."/>
            <person name="Boyd A."/>
            <person name="Carlson A."/>
            <person name="Copeland A."/>
            <person name="Coutinho P.M."/>
            <person name="de Vries R.P."/>
            <person name="Ferreira P."/>
            <person name="Findley K."/>
            <person name="Foster B."/>
            <person name="Gaskell J."/>
            <person name="Glotzer D."/>
            <person name="Gorecki P."/>
            <person name="Heitman J."/>
            <person name="Hesse C."/>
            <person name="Hori C."/>
            <person name="Igarashi K."/>
            <person name="Jurgens J.A."/>
            <person name="Kallen N."/>
            <person name="Kersten P."/>
            <person name="Kohler A."/>
            <person name="Kuees U."/>
            <person name="Kumar T.K.A."/>
            <person name="Kuo A."/>
            <person name="LaButti K."/>
            <person name="Larrondo L.F."/>
            <person name="Lindquist E."/>
            <person name="Ling A."/>
            <person name="Lombard V."/>
            <person name="Lucas S."/>
            <person name="Lundell T."/>
            <person name="Martin R."/>
            <person name="McLaughlin D.J."/>
            <person name="Morgenstern I."/>
            <person name="Morin E."/>
            <person name="Murat C."/>
            <person name="Nagy L.G."/>
            <person name="Nolan M."/>
            <person name="Ohm R.A."/>
            <person name="Patyshakuliyeva A."/>
            <person name="Rokas A."/>
            <person name="Ruiz-Duenas F.J."/>
            <person name="Sabat G."/>
            <person name="Salamov A."/>
            <person name="Samejima M."/>
            <person name="Schmutz J."/>
            <person name="Slot J.C."/>
            <person name="St John F."/>
            <person name="Stenlid J."/>
            <person name="Sun H."/>
            <person name="Sun S."/>
            <person name="Syed K."/>
            <person name="Tsang A."/>
            <person name="Wiebenga A."/>
            <person name="Young D."/>
            <person name="Pisabarro A."/>
            <person name="Eastwood D.C."/>
            <person name="Martin F."/>
            <person name="Cullen D."/>
            <person name="Grigoriev I.V."/>
            <person name="Hibbett D.S."/>
        </authorList>
    </citation>
    <scope>NUCLEOTIDE SEQUENCE [LARGE SCALE GENOMIC DNA]</scope>
    <source>
        <strain evidence="3 4">ATCC 11539</strain>
    </source>
</reference>
<feature type="compositionally biased region" description="Basic and acidic residues" evidence="1">
    <location>
        <begin position="196"/>
        <end position="207"/>
    </location>
</feature>
<feature type="region of interest" description="Disordered" evidence="1">
    <location>
        <begin position="179"/>
        <end position="230"/>
    </location>
</feature>
<gene>
    <name evidence="3" type="ORF">GLOTRDRAFT_130732</name>
</gene>
<feature type="transmembrane region" description="Helical" evidence="2">
    <location>
        <begin position="83"/>
        <end position="105"/>
    </location>
</feature>
<dbReference type="GeneID" id="19302152"/>
<dbReference type="RefSeq" id="XP_007867653.1">
    <property type="nucleotide sequence ID" value="XM_007869462.1"/>
</dbReference>
<dbReference type="HOGENOM" id="CLU_1026934_0_0_1"/>
<dbReference type="Proteomes" id="UP000030669">
    <property type="component" value="Unassembled WGS sequence"/>
</dbReference>
<evidence type="ECO:0000256" key="1">
    <source>
        <dbReference type="SAM" id="MobiDB-lite"/>
    </source>
</evidence>
<feature type="transmembrane region" description="Helical" evidence="2">
    <location>
        <begin position="58"/>
        <end position="77"/>
    </location>
</feature>
<protein>
    <submittedName>
        <fullName evidence="3">Uncharacterized protein</fullName>
    </submittedName>
</protein>
<sequence length="271" mass="30622">MGKVSQLVLIRLFSSLVAASVFSLIFIIPTFALASRIMYLLFRARVRGSFHNLFDVPFIARAVVFIAYLFIGMVFIAEGISKWTNVSSDIFVSTFPLAVSVIFGYRQATNALRTHVFYRLLNHDSNGDRHPYPFGQSSNFRPRLSRMVTPDVTNFGVADPEATAWHDFDLSTDKRSQGCQYGSDFLQSPPETARNSVEDDPKLDLPVRPKSLHLPTQEGDSERDVGPWDIGSIQSRRAHAVYRRGSELDGMDMSDILFESERDPILEGHRR</sequence>
<organism evidence="3 4">
    <name type="scientific">Gloeophyllum trabeum (strain ATCC 11539 / FP-39264 / Madison 617)</name>
    <name type="common">Brown rot fungus</name>
    <dbReference type="NCBI Taxonomy" id="670483"/>
    <lineage>
        <taxon>Eukaryota</taxon>
        <taxon>Fungi</taxon>
        <taxon>Dikarya</taxon>
        <taxon>Basidiomycota</taxon>
        <taxon>Agaricomycotina</taxon>
        <taxon>Agaricomycetes</taxon>
        <taxon>Gloeophyllales</taxon>
        <taxon>Gloeophyllaceae</taxon>
        <taxon>Gloeophyllum</taxon>
    </lineage>
</organism>
<keyword evidence="2" id="KW-0472">Membrane</keyword>
<keyword evidence="4" id="KW-1185">Reference proteome</keyword>
<accession>S7Q2Y7</accession>
<keyword evidence="2" id="KW-1133">Transmembrane helix</keyword>
<evidence type="ECO:0000313" key="4">
    <source>
        <dbReference type="Proteomes" id="UP000030669"/>
    </source>
</evidence>
<keyword evidence="2" id="KW-0812">Transmembrane</keyword>
<dbReference type="AlphaFoldDB" id="S7Q2Y7"/>